<name>A0A1V8RKW7_9HYPH</name>
<evidence type="ECO:0000313" key="6">
    <source>
        <dbReference type="EMBL" id="OQM75992.1"/>
    </source>
</evidence>
<dbReference type="EMBL" id="MDET01000011">
    <property type="protein sequence ID" value="OQM75992.1"/>
    <property type="molecule type" value="Genomic_DNA"/>
</dbReference>
<dbReference type="EMBL" id="MDET01000044">
    <property type="protein sequence ID" value="OQM74053.1"/>
    <property type="molecule type" value="Genomic_DNA"/>
</dbReference>
<gene>
    <name evidence="6" type="ORF">BFN67_16170</name>
    <name evidence="5" type="ORF">BFN67_21455</name>
    <name evidence="4" type="ORF">BFN67_22880</name>
    <name evidence="3" type="ORF">BFN67_23055</name>
    <name evidence="2" type="ORF">BFN67_23125</name>
    <name evidence="1" type="ORF">BFN67_23345</name>
</gene>
<evidence type="ECO:0000313" key="3">
    <source>
        <dbReference type="EMBL" id="OQM74053.1"/>
    </source>
</evidence>
<evidence type="ECO:0000313" key="5">
    <source>
        <dbReference type="EMBL" id="OQM74509.1"/>
    </source>
</evidence>
<dbReference type="NCBIfam" id="NF033572">
    <property type="entry name" value="transpos_ISKra4"/>
    <property type="match status" value="1"/>
</dbReference>
<dbReference type="Proteomes" id="UP000191905">
    <property type="component" value="Unassembled WGS sequence"/>
</dbReference>
<evidence type="ECO:0000313" key="4">
    <source>
        <dbReference type="EMBL" id="OQM74066.1"/>
    </source>
</evidence>
<dbReference type="AlphaFoldDB" id="A0A1V8RKW7"/>
<evidence type="ECO:0000313" key="2">
    <source>
        <dbReference type="EMBL" id="OQM73848.1"/>
    </source>
</evidence>
<reference evidence="2 7" key="1">
    <citation type="journal article" date="2016" name="Int. J. Syst. Evol. Microbiol.">
        <title>Pseudaminobacter manganicus sp. nov., isolated from sludge of a manganese mine.</title>
        <authorList>
            <person name="Li J."/>
            <person name="Huang J."/>
            <person name="Liao S."/>
            <person name="Wang G."/>
        </authorList>
    </citation>
    <scope>NUCLEOTIDE SEQUENCE [LARGE SCALE GENOMIC DNA]</scope>
    <source>
        <strain evidence="2 7">JH-7</strain>
    </source>
</reference>
<comment type="caution">
    <text evidence="2">The sequence shown here is derived from an EMBL/GenBank/DDBJ whole genome shotgun (WGS) entry which is preliminary data.</text>
</comment>
<dbReference type="EMBL" id="MDET01000047">
    <property type="protein sequence ID" value="OQM73848.1"/>
    <property type="molecule type" value="Genomic_DNA"/>
</dbReference>
<organism evidence="2 7">
    <name type="scientific">Manganibacter manganicus</name>
    <dbReference type="NCBI Taxonomy" id="1873176"/>
    <lineage>
        <taxon>Bacteria</taxon>
        <taxon>Pseudomonadati</taxon>
        <taxon>Pseudomonadota</taxon>
        <taxon>Alphaproteobacteria</taxon>
        <taxon>Hyphomicrobiales</taxon>
        <taxon>Phyllobacteriaceae</taxon>
        <taxon>Manganibacter</taxon>
    </lineage>
</organism>
<dbReference type="RefSeq" id="WP_080919177.1">
    <property type="nucleotide sequence ID" value="NZ_MDET01000011.1"/>
</dbReference>
<sequence>MQVRIVMELIGDDGEEIGREIIADMTKITTGAEDLGLSLAEGKALLAGLQQKMVETQVNLWLAENRETDGRRLRHKGYYPVTFHTLFGDVRLRSPRYALPESEGRNGPGTVSPLRQLIPDHIAPERLYLETRWASLVPYAAAAELLADVLPIDCGINATTVRQHALKTAARIERELTEERVSFMQDSCPQDWTNLPIPDGRIVIGLDGGYIRDRDDRKKNFELIVGRSLPEDGEPRYIGFVHGYDRKPQRRILDHLKKQGVQANQDITFITDGGEEVRSLAEMIAPASEHVLDWFHITMRITVLRQFAQGLRHHDKEAGNGLLDMLTRIKWYLWHGNTYRAREEIDWLLDDAEATETDYPNMKKFLTVIGEFRFYIGSNHASLINYGERYRSGERISSAFVEATVNAVVSKRFAKKQQMQWSRTGAHLLLQTRTQTLDGSLRSTFEKWYPGMANDNHRNSDNQSAA</sequence>
<evidence type="ECO:0000313" key="1">
    <source>
        <dbReference type="EMBL" id="OQM73809.1"/>
    </source>
</evidence>
<accession>A0A1V8RKW7</accession>
<keyword evidence="7" id="KW-1185">Reference proteome</keyword>
<evidence type="ECO:0008006" key="8">
    <source>
        <dbReference type="Google" id="ProtNLM"/>
    </source>
</evidence>
<proteinExistence type="predicted"/>
<dbReference type="EMBL" id="MDET01000042">
    <property type="protein sequence ID" value="OQM74066.1"/>
    <property type="molecule type" value="Genomic_DNA"/>
</dbReference>
<dbReference type="EMBL" id="MDET01000052">
    <property type="protein sequence ID" value="OQM73809.1"/>
    <property type="molecule type" value="Genomic_DNA"/>
</dbReference>
<evidence type="ECO:0000313" key="7">
    <source>
        <dbReference type="Proteomes" id="UP000191905"/>
    </source>
</evidence>
<dbReference type="EMBL" id="MDET01000028">
    <property type="protein sequence ID" value="OQM74509.1"/>
    <property type="molecule type" value="Genomic_DNA"/>
</dbReference>
<dbReference type="OrthoDB" id="8089897at2"/>
<protein>
    <recommendedName>
        <fullName evidence="8">ISKra4 family transposase</fullName>
    </recommendedName>
</protein>